<gene>
    <name evidence="2" type="ORF">JI747_018970</name>
</gene>
<dbReference type="RefSeq" id="WP_225690439.1">
    <property type="nucleotide sequence ID" value="NZ_JAERSE020000006.1"/>
</dbReference>
<keyword evidence="1" id="KW-0472">Membrane</keyword>
<protein>
    <recommendedName>
        <fullName evidence="4">DUF1700 domain-containing protein</fullName>
    </recommendedName>
</protein>
<feature type="transmembrane region" description="Helical" evidence="1">
    <location>
        <begin position="85"/>
        <end position="103"/>
    </location>
</feature>
<evidence type="ECO:0000256" key="1">
    <source>
        <dbReference type="SAM" id="Phobius"/>
    </source>
</evidence>
<organism evidence="2 3">
    <name type="scientific">Chryseobacterium tagetis</name>
    <dbReference type="NCBI Taxonomy" id="2801334"/>
    <lineage>
        <taxon>Bacteria</taxon>
        <taxon>Pseudomonadati</taxon>
        <taxon>Bacteroidota</taxon>
        <taxon>Flavobacteriia</taxon>
        <taxon>Flavobacteriales</taxon>
        <taxon>Weeksellaceae</taxon>
        <taxon>Chryseobacterium group</taxon>
        <taxon>Chryseobacterium</taxon>
    </lineage>
</organism>
<keyword evidence="1" id="KW-0812">Transmembrane</keyword>
<feature type="transmembrane region" description="Helical" evidence="1">
    <location>
        <begin position="189"/>
        <end position="216"/>
    </location>
</feature>
<feature type="transmembrane region" description="Helical" evidence="1">
    <location>
        <begin position="147"/>
        <end position="169"/>
    </location>
</feature>
<keyword evidence="3" id="KW-1185">Reference proteome</keyword>
<accession>A0ABS8A5K9</accession>
<evidence type="ECO:0000313" key="2">
    <source>
        <dbReference type="EMBL" id="MCA6069253.1"/>
    </source>
</evidence>
<keyword evidence="1" id="KW-1133">Transmembrane helix</keyword>
<dbReference type="Proteomes" id="UP000618240">
    <property type="component" value="Unassembled WGS sequence"/>
</dbReference>
<evidence type="ECO:0000313" key="3">
    <source>
        <dbReference type="Proteomes" id="UP000618240"/>
    </source>
</evidence>
<proteinExistence type="predicted"/>
<dbReference type="EMBL" id="JAERSE020000006">
    <property type="protein sequence ID" value="MCA6069253.1"/>
    <property type="molecule type" value="Genomic_DNA"/>
</dbReference>
<reference evidence="2 3" key="1">
    <citation type="submission" date="2021-09" db="EMBL/GenBank/DDBJ databases">
        <title>Genome sequencing and assembly of Chryseobacterium sp. RG1.</title>
        <authorList>
            <person name="Chhetri G."/>
        </authorList>
    </citation>
    <scope>NUCLEOTIDE SEQUENCE [LARGE SCALE GENOMIC DNA]</scope>
    <source>
        <strain evidence="2 3">RG1</strain>
    </source>
</reference>
<feature type="transmembrane region" description="Helical" evidence="1">
    <location>
        <begin position="115"/>
        <end position="135"/>
    </location>
</feature>
<comment type="caution">
    <text evidence="2">The sequence shown here is derived from an EMBL/GenBank/DDBJ whole genome shotgun (WGS) entry which is preliminary data.</text>
</comment>
<evidence type="ECO:0008006" key="4">
    <source>
        <dbReference type="Google" id="ProtNLM"/>
    </source>
</evidence>
<name>A0ABS8A5K9_9FLAO</name>
<sequence length="231" mass="26892">MMSVEHKKEIRNYLLSKKIPLDILIEVEDHFISQIEILMSKTTSFEKSFEEVKQAWKKDLTLTKNFGKEIPVFVKDIKDKAMIRIFWKSLLVFFVMNGSVLVLSKVLEKETFSEIFPFLVSTLTSIPSILFLWYIRYFNYVGQFKKIKFNIFQSSHAIVILVGAFQPFLLGQYGKVGAQIYSWFEQGSLIGLLSLIIFSGFVGLYSYGFFILLGFVKSMKKMKPYLKTFNL</sequence>